<proteinExistence type="predicted"/>
<keyword evidence="2" id="KW-1185">Reference proteome</keyword>
<reference evidence="1 2" key="1">
    <citation type="submission" date="2019-04" db="EMBL/GenBank/DDBJ databases">
        <title>Complete genome sequencing of Piscirickettsia salmonis strain Psal-009.</title>
        <authorList>
            <person name="Schober I."/>
            <person name="Bunk B."/>
            <person name="Sproer C."/>
            <person name="Carril G.P."/>
            <person name="Riedel T."/>
            <person name="Flores-Herrera P.A."/>
            <person name="Nourdin-Galindo G."/>
            <person name="Marshall S.H."/>
            <person name="Overmann J."/>
        </authorList>
    </citation>
    <scope>NUCLEOTIDE SEQUENCE [LARGE SCALE GENOMIC DNA]</scope>
    <source>
        <strain evidence="1 2">Psal-009</strain>
    </source>
</reference>
<dbReference type="EMBL" id="CP038908">
    <property type="protein sequence ID" value="QGO06463.1"/>
    <property type="molecule type" value="Genomic_DNA"/>
</dbReference>
<dbReference type="Proteomes" id="UP000422232">
    <property type="component" value="Chromosome"/>
</dbReference>
<dbReference type="RefSeq" id="WP_016211086.1">
    <property type="nucleotide sequence ID" value="NZ_CP012413.1"/>
</dbReference>
<dbReference type="AlphaFoldDB" id="A0A9Q5V822"/>
<protein>
    <submittedName>
        <fullName evidence="1">Uncharacterized protein</fullName>
    </submittedName>
</protein>
<gene>
    <name evidence="1" type="ORF">Psal009_02378</name>
</gene>
<evidence type="ECO:0000313" key="1">
    <source>
        <dbReference type="EMBL" id="QGO06463.1"/>
    </source>
</evidence>
<dbReference type="InterPro" id="IPR025489">
    <property type="entry name" value="DUF4381"/>
</dbReference>
<organism evidence="1 2">
    <name type="scientific">Piscirickettsia salmonis</name>
    <dbReference type="NCBI Taxonomy" id="1238"/>
    <lineage>
        <taxon>Bacteria</taxon>
        <taxon>Pseudomonadati</taxon>
        <taxon>Pseudomonadota</taxon>
        <taxon>Gammaproteobacteria</taxon>
        <taxon>Thiotrichales</taxon>
        <taxon>Piscirickettsiaceae</taxon>
        <taxon>Piscirickettsia</taxon>
    </lineage>
</organism>
<evidence type="ECO:0000313" key="2">
    <source>
        <dbReference type="Proteomes" id="UP000422232"/>
    </source>
</evidence>
<accession>A0A9Q5V822</accession>
<name>A0A9Q5V822_PISSA</name>
<sequence length="153" mass="17835">MSNHSPLSLLKDIHAPNAVSAWPPAPGWLILISILIILFIVLSFLLKKYCNKKKIKLYGLNSLHDIPQHSNSHYAKECNALLKRVAHYYFPEQNIKILSEKKWHDFLISKLPKKHHNIAITQANYLITSLYQPEIISNIELKQFVQLWIKECR</sequence>
<dbReference type="GeneID" id="66741571"/>
<dbReference type="Pfam" id="PF14316">
    <property type="entry name" value="DUF4381"/>
    <property type="match status" value="1"/>
</dbReference>